<protein>
    <submittedName>
        <fullName evidence="1">Uncharacterized protein</fullName>
    </submittedName>
</protein>
<proteinExistence type="predicted"/>
<dbReference type="EMBL" id="VFNX01000002">
    <property type="protein sequence ID" value="TQK86225.1"/>
    <property type="molecule type" value="Genomic_DNA"/>
</dbReference>
<comment type="caution">
    <text evidence="1">The sequence shown here is derived from an EMBL/GenBank/DDBJ whole genome shotgun (WGS) entry which is preliminary data.</text>
</comment>
<evidence type="ECO:0000313" key="1">
    <source>
        <dbReference type="EMBL" id="TQK86225.1"/>
    </source>
</evidence>
<keyword evidence="2" id="KW-1185">Reference proteome</keyword>
<dbReference type="AlphaFoldDB" id="A0A542THA4"/>
<accession>A0A542THA4</accession>
<gene>
    <name evidence="1" type="ORF">FB563_6332</name>
</gene>
<reference evidence="1 2" key="1">
    <citation type="submission" date="2019-06" db="EMBL/GenBank/DDBJ databases">
        <title>Sequencing the genomes of 1000 actinobacteria strains.</title>
        <authorList>
            <person name="Klenk H.-P."/>
        </authorList>
    </citation>
    <scope>NUCLEOTIDE SEQUENCE [LARGE SCALE GENOMIC DNA]</scope>
    <source>
        <strain evidence="1 2">DSM 41929</strain>
    </source>
</reference>
<organism evidence="1 2">
    <name type="scientific">Streptomyces puniciscabiei</name>
    <dbReference type="NCBI Taxonomy" id="164348"/>
    <lineage>
        <taxon>Bacteria</taxon>
        <taxon>Bacillati</taxon>
        <taxon>Actinomycetota</taxon>
        <taxon>Actinomycetes</taxon>
        <taxon>Kitasatosporales</taxon>
        <taxon>Streptomycetaceae</taxon>
        <taxon>Streptomyces</taxon>
    </lineage>
</organism>
<name>A0A542THA4_9ACTN</name>
<evidence type="ECO:0000313" key="2">
    <source>
        <dbReference type="Proteomes" id="UP000318103"/>
    </source>
</evidence>
<dbReference type="Proteomes" id="UP000318103">
    <property type="component" value="Unassembled WGS sequence"/>
</dbReference>
<sequence>MCSVVGVTSHRWVRNRAPRSSNETAPYIACLSVFTRFHMHFDDSGAPGQGQIGGHRGESWRRKPAKLFMGFGASFSACRIHSSNRYPRW</sequence>